<dbReference type="InterPro" id="IPR051411">
    <property type="entry name" value="Polyketide_trans_af380"/>
</dbReference>
<dbReference type="InterPro" id="IPR029058">
    <property type="entry name" value="AB_hydrolase_fold"/>
</dbReference>
<name>A0AAP6ZL59_9VIBR</name>
<dbReference type="AlphaFoldDB" id="A0AAP6ZL59"/>
<evidence type="ECO:0000313" key="2">
    <source>
        <dbReference type="EMBL" id="NOJ21300.1"/>
    </source>
</evidence>
<dbReference type="PANTHER" id="PTHR47751">
    <property type="entry name" value="SUPERFAMILY HYDROLASE, PUTATIVE (AFU_ORTHOLOGUE AFUA_2G16580)-RELATED"/>
    <property type="match status" value="1"/>
</dbReference>
<dbReference type="Gene3D" id="3.40.50.1820">
    <property type="entry name" value="alpha/beta hydrolase"/>
    <property type="match status" value="1"/>
</dbReference>
<dbReference type="GO" id="GO:0016787">
    <property type="term" value="F:hydrolase activity"/>
    <property type="evidence" value="ECO:0007669"/>
    <property type="project" value="UniProtKB-KW"/>
</dbReference>
<dbReference type="EMBL" id="VTXP01000001">
    <property type="protein sequence ID" value="NOJ21300.1"/>
    <property type="molecule type" value="Genomic_DNA"/>
</dbReference>
<dbReference type="Pfam" id="PF12146">
    <property type="entry name" value="Hydrolase_4"/>
    <property type="match status" value="1"/>
</dbReference>
<feature type="domain" description="Serine aminopeptidase S33" evidence="1">
    <location>
        <begin position="49"/>
        <end position="145"/>
    </location>
</feature>
<protein>
    <submittedName>
        <fullName evidence="2">Alpha/beta hydrolase</fullName>
    </submittedName>
</protein>
<gene>
    <name evidence="2" type="ORF">F0238_01015</name>
</gene>
<dbReference type="Gene3D" id="1.10.10.800">
    <property type="match status" value="1"/>
</dbReference>
<proteinExistence type="predicted"/>
<dbReference type="SUPFAM" id="SSF53474">
    <property type="entry name" value="alpha/beta-Hydrolases"/>
    <property type="match status" value="1"/>
</dbReference>
<keyword evidence="2" id="KW-0378">Hydrolase</keyword>
<sequence length="291" mass="31903">MLMKSIILNTQIGTLAANLYLPQEIKQTPPVVIVTGAWTTVKEQMPAVYAEALTKQGFAAITFDFRGWGQSLDEVKYLEEPARKIEDIRAVIDSLAQREDIDGSNIFGLGICASSGYMLDAVESNPHIRAAAAVAPWLHNADLANAIYGGEASVQNLIQLSEDAAQGEQAVYIEAASTTNQNALMYQAPYYTEANRGQVAQYDNLFNVASWKGWLTYDAVSGAADQDKPILLVASEDMALPDGTHQYLENAKDNVSAIWLEGVSQFDFYDVPEHVEKATQAVAQHFRSHIK</sequence>
<evidence type="ECO:0000259" key="1">
    <source>
        <dbReference type="Pfam" id="PF12146"/>
    </source>
</evidence>
<dbReference type="Proteomes" id="UP000576645">
    <property type="component" value="Unassembled WGS sequence"/>
</dbReference>
<evidence type="ECO:0000313" key="3">
    <source>
        <dbReference type="Proteomes" id="UP000576645"/>
    </source>
</evidence>
<dbReference type="PANTHER" id="PTHR47751:SF1">
    <property type="entry name" value="SUPERFAMILY HYDROLASE, PUTATIVE (AFU_ORTHOLOGUE AFUA_2G16580)-RELATED"/>
    <property type="match status" value="1"/>
</dbReference>
<reference evidence="2 3" key="1">
    <citation type="submission" date="2019-09" db="EMBL/GenBank/DDBJ databases">
        <title>Draft genome sequencing and comparative genomics of hatchery-associated Vibrios.</title>
        <authorList>
            <person name="Kehlet-Delgado H."/>
            <person name="Mueller R.S."/>
        </authorList>
    </citation>
    <scope>NUCLEOTIDE SEQUENCE [LARGE SCALE GENOMIC DNA]</scope>
    <source>
        <strain evidence="2 3">09-121-3</strain>
    </source>
</reference>
<dbReference type="InterPro" id="IPR022742">
    <property type="entry name" value="Hydrolase_4"/>
</dbReference>
<comment type="caution">
    <text evidence="2">The sequence shown here is derived from an EMBL/GenBank/DDBJ whole genome shotgun (WGS) entry which is preliminary data.</text>
</comment>
<organism evidence="2 3">
    <name type="scientific">Vibrio coralliilyticus</name>
    <dbReference type="NCBI Taxonomy" id="190893"/>
    <lineage>
        <taxon>Bacteria</taxon>
        <taxon>Pseudomonadati</taxon>
        <taxon>Pseudomonadota</taxon>
        <taxon>Gammaproteobacteria</taxon>
        <taxon>Vibrionales</taxon>
        <taxon>Vibrionaceae</taxon>
        <taxon>Vibrio</taxon>
    </lineage>
</organism>
<accession>A0AAP6ZL59</accession>